<proteinExistence type="predicted"/>
<dbReference type="AlphaFoldDB" id="A0A4V1YA93"/>
<accession>A0A4V1YA93</accession>
<dbReference type="Proteomes" id="UP000292665">
    <property type="component" value="Unassembled WGS sequence"/>
</dbReference>
<dbReference type="RefSeq" id="WP_129794846.1">
    <property type="nucleotide sequence ID" value="NZ_CATVPX010000017.1"/>
</dbReference>
<sequence>MKRTKSMIYKETSKSIDLFLYATSDDDLYRRMITPIIENLRKKAIKGAYDKEKAVDAYYYIATEASKNYNKDFGYSFSVSDRFSAAVDMEEYYREDEVFL</sequence>
<dbReference type="EMBL" id="RCYR01000009">
    <property type="protein sequence ID" value="RYS80482.1"/>
    <property type="molecule type" value="Genomic_DNA"/>
</dbReference>
<comment type="caution">
    <text evidence="1">The sequence shown here is derived from an EMBL/GenBank/DDBJ whole genome shotgun (WGS) entry which is preliminary data.</text>
</comment>
<name>A0A4V1YA93_9FIRM</name>
<gene>
    <name evidence="1" type="ORF">EAI93_06425</name>
</gene>
<evidence type="ECO:0000313" key="1">
    <source>
        <dbReference type="EMBL" id="RYS80482.1"/>
    </source>
</evidence>
<organism evidence="1 2">
    <name type="scientific">[Ruminococcus] torques</name>
    <dbReference type="NCBI Taxonomy" id="33039"/>
    <lineage>
        <taxon>Bacteria</taxon>
        <taxon>Bacillati</taxon>
        <taxon>Bacillota</taxon>
        <taxon>Clostridia</taxon>
        <taxon>Lachnospirales</taxon>
        <taxon>Lachnospiraceae</taxon>
        <taxon>Mediterraneibacter</taxon>
    </lineage>
</organism>
<reference evidence="1 2" key="1">
    <citation type="journal article" date="2019" name="Science, e1252229">
        <title>Invertible promoters mediate bacterial phase variation, antibiotic resistance, and host adaptation in the gut.</title>
        <authorList>
            <person name="Jiang X."/>
            <person name="Hall A.B."/>
            <person name="Arthur T.D."/>
            <person name="Plichta D.R."/>
            <person name="Covington C.T."/>
            <person name="Poyet M."/>
            <person name="Crothers J."/>
            <person name="Moses P.L."/>
            <person name="Tolonen A.C."/>
            <person name="Vlamakis H."/>
            <person name="Alm E.J."/>
            <person name="Xavier R.J."/>
        </authorList>
    </citation>
    <scope>NUCLEOTIDE SEQUENCE [LARGE SCALE GENOMIC DNA]</scope>
    <source>
        <strain evidence="2">aa_0143</strain>
    </source>
</reference>
<protein>
    <submittedName>
        <fullName evidence="1">Uncharacterized protein</fullName>
    </submittedName>
</protein>
<evidence type="ECO:0000313" key="2">
    <source>
        <dbReference type="Proteomes" id="UP000292665"/>
    </source>
</evidence>